<organism evidence="19 20">
    <name type="scientific">Dyadobacter psychrophilus</name>
    <dbReference type="NCBI Taxonomy" id="651661"/>
    <lineage>
        <taxon>Bacteria</taxon>
        <taxon>Pseudomonadati</taxon>
        <taxon>Bacteroidota</taxon>
        <taxon>Cytophagia</taxon>
        <taxon>Cytophagales</taxon>
        <taxon>Spirosomataceae</taxon>
        <taxon>Dyadobacter</taxon>
    </lineage>
</organism>
<evidence type="ECO:0000256" key="11">
    <source>
        <dbReference type="ARBA" id="ARBA00033284"/>
    </source>
</evidence>
<dbReference type="Proteomes" id="UP000190897">
    <property type="component" value="Unassembled WGS sequence"/>
</dbReference>
<evidence type="ECO:0000256" key="6">
    <source>
        <dbReference type="ARBA" id="ARBA00022490"/>
    </source>
</evidence>
<evidence type="ECO:0000256" key="12">
    <source>
        <dbReference type="ARBA" id="ARBA00034013"/>
    </source>
</evidence>
<reference evidence="20" key="1">
    <citation type="submission" date="2017-02" db="EMBL/GenBank/DDBJ databases">
        <authorList>
            <person name="Varghese N."/>
            <person name="Submissions S."/>
        </authorList>
    </citation>
    <scope>NUCLEOTIDE SEQUENCE [LARGE SCALE GENOMIC DNA]</scope>
    <source>
        <strain evidence="20">DSM 22270</strain>
    </source>
</reference>
<dbReference type="InterPro" id="IPR006047">
    <property type="entry name" value="GH13_cat_dom"/>
</dbReference>
<dbReference type="PIRSF" id="PIRSF006337">
    <property type="entry name" value="Trehalose_TreZ"/>
    <property type="match status" value="1"/>
</dbReference>
<dbReference type="InterPro" id="IPR013783">
    <property type="entry name" value="Ig-like_fold"/>
</dbReference>
<evidence type="ECO:0000256" key="16">
    <source>
        <dbReference type="PIRSR" id="PIRSR006337-2"/>
    </source>
</evidence>
<accession>A0A1T5BEM6</accession>
<evidence type="ECO:0000256" key="1">
    <source>
        <dbReference type="ARBA" id="ARBA00004496"/>
    </source>
</evidence>
<dbReference type="SUPFAM" id="SSF81296">
    <property type="entry name" value="E set domains"/>
    <property type="match status" value="1"/>
</dbReference>
<evidence type="ECO:0000256" key="14">
    <source>
        <dbReference type="PIRNR" id="PIRNR006337"/>
    </source>
</evidence>
<feature type="binding site" evidence="16">
    <location>
        <begin position="391"/>
        <end position="396"/>
    </location>
    <ligand>
        <name>substrate</name>
    </ligand>
</feature>
<dbReference type="CDD" id="cd11325">
    <property type="entry name" value="AmyAc_GTHase"/>
    <property type="match status" value="1"/>
</dbReference>
<feature type="active site" description="Proton donor" evidence="15">
    <location>
        <position position="298"/>
    </location>
</feature>
<comment type="subcellular location">
    <subcellularLocation>
        <location evidence="1 15">Cytoplasm</location>
    </subcellularLocation>
</comment>
<dbReference type="UniPathway" id="UPA00299"/>
<evidence type="ECO:0000256" key="8">
    <source>
        <dbReference type="ARBA" id="ARBA00023277"/>
    </source>
</evidence>
<feature type="binding site" evidence="16">
    <location>
        <begin position="259"/>
        <end position="264"/>
    </location>
    <ligand>
        <name>substrate</name>
    </ligand>
</feature>
<comment type="similarity">
    <text evidence="3 14">Belongs to the glycosyl hydrolase 13 family.</text>
</comment>
<comment type="catalytic activity">
    <reaction evidence="12 14">
        <text>hydrolysis of (1-&gt;4)-alpha-D-glucosidic linkage in 4-alpha-D-[(1-&gt;4)-alpha-D-glucanosyl]n trehalose to yield trehalose and (1-&gt;4)-alpha-D-glucan.</text>
        <dbReference type="EC" id="3.2.1.141"/>
    </reaction>
</comment>
<keyword evidence="8" id="KW-0119">Carbohydrate metabolism</keyword>
<dbReference type="GO" id="GO:0033942">
    <property type="term" value="F:4-alpha-D-(1-&gt;4)-alpha-D-glucanotrehalose trehalohydrolase activity"/>
    <property type="evidence" value="ECO:0007669"/>
    <property type="project" value="UniProtKB-EC"/>
</dbReference>
<keyword evidence="9 14" id="KW-0326">Glycosidase</keyword>
<dbReference type="InterPro" id="IPR017853">
    <property type="entry name" value="GH"/>
</dbReference>
<dbReference type="CDD" id="cd02853">
    <property type="entry name" value="E_set_MTHase_like_N"/>
    <property type="match status" value="1"/>
</dbReference>
<protein>
    <recommendedName>
        <fullName evidence="5 13">Malto-oligosyltrehalose trehalohydrolase</fullName>
        <shortName evidence="14">MTHase</shortName>
        <ecNumber evidence="4 13">3.2.1.141</ecNumber>
    </recommendedName>
    <alternativeName>
        <fullName evidence="11 14">4-alpha-D-((1-&gt;4)-alpha-D-glucano)trehalose trehalohydrolase</fullName>
    </alternativeName>
    <alternativeName>
        <fullName evidence="10 14">Maltooligosyl trehalose trehalohydrolase</fullName>
    </alternativeName>
</protein>
<dbReference type="SUPFAM" id="SSF51445">
    <property type="entry name" value="(Trans)glycosidases"/>
    <property type="match status" value="1"/>
</dbReference>
<evidence type="ECO:0000256" key="15">
    <source>
        <dbReference type="PIRSR" id="PIRSR006337-1"/>
    </source>
</evidence>
<keyword evidence="6" id="KW-0963">Cytoplasm</keyword>
<feature type="site" description="Transition state stabilizer" evidence="17">
    <location>
        <position position="392"/>
    </location>
</feature>
<evidence type="ECO:0000256" key="9">
    <source>
        <dbReference type="ARBA" id="ARBA00023295"/>
    </source>
</evidence>
<dbReference type="STRING" id="651661.SAMN05660293_00294"/>
<evidence type="ECO:0000256" key="4">
    <source>
        <dbReference type="ARBA" id="ARBA00012268"/>
    </source>
</evidence>
<evidence type="ECO:0000256" key="2">
    <source>
        <dbReference type="ARBA" id="ARBA00005199"/>
    </source>
</evidence>
<dbReference type="EC" id="3.2.1.141" evidence="4 13"/>
<evidence type="ECO:0000256" key="3">
    <source>
        <dbReference type="ARBA" id="ARBA00008061"/>
    </source>
</evidence>
<comment type="pathway">
    <text evidence="2 14">Glycan biosynthesis; trehalose biosynthesis.</text>
</comment>
<dbReference type="AlphaFoldDB" id="A0A1T5BEM6"/>
<keyword evidence="7 14" id="KW-0378">Hydrolase</keyword>
<feature type="binding site" evidence="16">
    <location>
        <begin position="323"/>
        <end position="327"/>
    </location>
    <ligand>
        <name>substrate</name>
    </ligand>
</feature>
<sequence>MIMQKIGVQCLGNRVKFTVWAPEKERMQLQLTSPRKQAFEMIKQEDGYFEFVLDEAGAGFQYFFSPNGNNRFPDPASQYQPEGVHGASEVVDHSAFRWEDQDWKGLPFEDLIIYELHVGTFTPEGTFEAIIPRLEKLAATGINAIELMPVNEFPGNRNWGYDGVYPYAVHSAYGGPDKLKSLVNAAHKAGIAVILDMVYNHLGPEGNYFGEFGPYFTDSYKTPWGRAINLDGEYSDGVREYFSENPVFWYEKYHLDGLRLDAIHTIYDNSAKHFWEVVYQKLNRARQQNGRSFHMIAESDLNSPHVVKSPEVGGLGFTAQWLDDFHHASYVLLDNQGRKRYEDFGQTSQLLKAYTDGFVHSGEYVKFRKRRHGASSVGISGTKFVVFNQNHDQIGNRVGGERLSMLVDFERQKLAAAVIMLSPYVPMLFMGEEYGEDAPFFYFVSHSDEELIQLVVEGRKKEFESFDWDSEPLNPQQEDTFNRSKIVWEKQAGGKYKIMHDWHKALITLRKTNPALRNFDKNDIRATLVNEGAFTLHRRSADQKEELLCLFSLTEQPTTFELPAHQRAWTCILNSRDERWDEHSQSVEQHQKTLERHNNITCHGPGVYILYAGRQSAD</sequence>
<keyword evidence="20" id="KW-1185">Reference proteome</keyword>
<evidence type="ECO:0000256" key="17">
    <source>
        <dbReference type="PIRSR" id="PIRSR006337-3"/>
    </source>
</evidence>
<dbReference type="EMBL" id="FUZA01000001">
    <property type="protein sequence ID" value="SKB45752.1"/>
    <property type="molecule type" value="Genomic_DNA"/>
</dbReference>
<evidence type="ECO:0000256" key="7">
    <source>
        <dbReference type="ARBA" id="ARBA00022801"/>
    </source>
</evidence>
<dbReference type="Gene3D" id="2.60.40.10">
    <property type="entry name" value="Immunoglobulins"/>
    <property type="match status" value="1"/>
</dbReference>
<dbReference type="Gene3D" id="1.10.10.760">
    <property type="entry name" value="E-set domains of sugar-utilizing enzymes"/>
    <property type="match status" value="1"/>
</dbReference>
<proteinExistence type="inferred from homology"/>
<evidence type="ECO:0000313" key="19">
    <source>
        <dbReference type="EMBL" id="SKB45752.1"/>
    </source>
</evidence>
<gene>
    <name evidence="19" type="ORF">SAMN05660293_00294</name>
</gene>
<evidence type="ECO:0000256" key="5">
    <source>
        <dbReference type="ARBA" id="ARBA00015938"/>
    </source>
</evidence>
<dbReference type="GO" id="GO:0005992">
    <property type="term" value="P:trehalose biosynthetic process"/>
    <property type="evidence" value="ECO:0007669"/>
    <property type="project" value="UniProtKB-UniRule"/>
</dbReference>
<evidence type="ECO:0000256" key="10">
    <source>
        <dbReference type="ARBA" id="ARBA00032057"/>
    </source>
</evidence>
<dbReference type="PANTHER" id="PTHR43651:SF11">
    <property type="entry name" value="MALTO-OLIGOSYLTREHALOSE TREHALOHYDROLASE"/>
    <property type="match status" value="1"/>
</dbReference>
<dbReference type="Gene3D" id="3.20.20.80">
    <property type="entry name" value="Glycosidases"/>
    <property type="match status" value="1"/>
</dbReference>
<dbReference type="NCBIfam" id="TIGR02402">
    <property type="entry name" value="trehalose_TreZ"/>
    <property type="match status" value="1"/>
</dbReference>
<name>A0A1T5BEM6_9BACT</name>
<evidence type="ECO:0000256" key="13">
    <source>
        <dbReference type="NCBIfam" id="TIGR02402"/>
    </source>
</evidence>
<dbReference type="GO" id="GO:0005737">
    <property type="term" value="C:cytoplasm"/>
    <property type="evidence" value="ECO:0007669"/>
    <property type="project" value="UniProtKB-SubCell"/>
</dbReference>
<dbReference type="Pfam" id="PF00128">
    <property type="entry name" value="Alpha-amylase"/>
    <property type="match status" value="1"/>
</dbReference>
<dbReference type="InterPro" id="IPR044901">
    <property type="entry name" value="Trehalose_TreZ_E-set_sf"/>
</dbReference>
<feature type="active site" description="Nucleophile" evidence="15">
    <location>
        <position position="261"/>
    </location>
</feature>
<dbReference type="PANTHER" id="PTHR43651">
    <property type="entry name" value="1,4-ALPHA-GLUCAN-BRANCHING ENZYME"/>
    <property type="match status" value="1"/>
</dbReference>
<evidence type="ECO:0000313" key="20">
    <source>
        <dbReference type="Proteomes" id="UP000190897"/>
    </source>
</evidence>
<evidence type="ECO:0000259" key="18">
    <source>
        <dbReference type="SMART" id="SM00642"/>
    </source>
</evidence>
<dbReference type="SMART" id="SM00642">
    <property type="entry name" value="Aamy"/>
    <property type="match status" value="1"/>
</dbReference>
<dbReference type="InterPro" id="IPR012768">
    <property type="entry name" value="Trehalose_TreZ"/>
</dbReference>
<feature type="domain" description="Glycosyl hydrolase family 13 catalytic" evidence="18">
    <location>
        <begin position="97"/>
        <end position="459"/>
    </location>
</feature>
<dbReference type="InterPro" id="IPR014756">
    <property type="entry name" value="Ig_E-set"/>
</dbReference>